<dbReference type="OrthoDB" id="9807503at2"/>
<dbReference type="Proteomes" id="UP000443070">
    <property type="component" value="Unassembled WGS sequence"/>
</dbReference>
<dbReference type="HAMAP" id="MF_01428">
    <property type="entry name" value="Glu_Q_tRNA_synth"/>
    <property type="match status" value="1"/>
</dbReference>
<comment type="cofactor">
    <cofactor evidence="7">
        <name>Zn(2+)</name>
        <dbReference type="ChEBI" id="CHEBI:29105"/>
    </cofactor>
    <text evidence="7">Binds 1 zinc ion per subunit.</text>
</comment>
<dbReference type="SUPFAM" id="SSF52374">
    <property type="entry name" value="Nucleotidylyl transferase"/>
    <property type="match status" value="1"/>
</dbReference>
<feature type="short sequence motif" description="'KMSKS' region" evidence="7">
    <location>
        <begin position="250"/>
        <end position="254"/>
    </location>
</feature>
<dbReference type="GO" id="GO:0005524">
    <property type="term" value="F:ATP binding"/>
    <property type="evidence" value="ECO:0007669"/>
    <property type="project" value="UniProtKB-KW"/>
</dbReference>
<dbReference type="InterPro" id="IPR049940">
    <property type="entry name" value="GluQ/Sye"/>
</dbReference>
<evidence type="ECO:0000256" key="8">
    <source>
        <dbReference type="RuleBase" id="RU363037"/>
    </source>
</evidence>
<comment type="caution">
    <text evidence="10">The sequence shown here is derived from an EMBL/GenBank/DDBJ whole genome shotgun (WGS) entry which is preliminary data.</text>
</comment>
<comment type="function">
    <text evidence="7">Catalyzes the tRNA-independent activation of glutamate in presence of ATP and the subsequent transfer of glutamate onto a tRNA(Asp). Glutamate is transferred on the 2-amino-5-(4,5-dihydroxy-2-cyclopenten-1-yl) moiety of the queuosine in the wobble position of the QUC anticodon.</text>
</comment>
<dbReference type="AlphaFoldDB" id="A0A7X2XFH4"/>
<evidence type="ECO:0000256" key="3">
    <source>
        <dbReference type="ARBA" id="ARBA00022741"/>
    </source>
</evidence>
<feature type="binding site" evidence="7">
    <location>
        <position position="194"/>
    </location>
    <ligand>
        <name>L-glutamate</name>
        <dbReference type="ChEBI" id="CHEBI:29985"/>
    </ligand>
</feature>
<evidence type="ECO:0000256" key="7">
    <source>
        <dbReference type="HAMAP-Rule" id="MF_01428"/>
    </source>
</evidence>
<dbReference type="GO" id="GO:0004818">
    <property type="term" value="F:glutamate-tRNA ligase activity"/>
    <property type="evidence" value="ECO:0007669"/>
    <property type="project" value="TreeGrafter"/>
</dbReference>
<feature type="binding site" evidence="7">
    <location>
        <position position="212"/>
    </location>
    <ligand>
        <name>L-glutamate</name>
        <dbReference type="ChEBI" id="CHEBI:29985"/>
    </ligand>
</feature>
<keyword evidence="12" id="KW-1185">Reference proteome</keyword>
<keyword evidence="1 7" id="KW-0436">Ligase</keyword>
<feature type="binding site" evidence="7">
    <location>
        <position position="130"/>
    </location>
    <ligand>
        <name>Zn(2+)</name>
        <dbReference type="ChEBI" id="CHEBI:29105"/>
    </ligand>
</feature>
<evidence type="ECO:0000256" key="5">
    <source>
        <dbReference type="ARBA" id="ARBA00022840"/>
    </source>
</evidence>
<dbReference type="NCBIfam" id="NF004314">
    <property type="entry name" value="PRK05710.1-3"/>
    <property type="match status" value="1"/>
</dbReference>
<keyword evidence="2 7" id="KW-0479">Metal-binding</keyword>
<evidence type="ECO:0000313" key="13">
    <source>
        <dbReference type="Proteomes" id="UP000484547"/>
    </source>
</evidence>
<keyword evidence="3 7" id="KW-0547">Nucleotide-binding</keyword>
<evidence type="ECO:0000256" key="2">
    <source>
        <dbReference type="ARBA" id="ARBA00022723"/>
    </source>
</evidence>
<feature type="binding site" evidence="7">
    <location>
        <position position="134"/>
    </location>
    <ligand>
        <name>Zn(2+)</name>
        <dbReference type="ChEBI" id="CHEBI:29105"/>
    </ligand>
</feature>
<dbReference type="GO" id="GO:0006424">
    <property type="term" value="P:glutamyl-tRNA aminoacylation"/>
    <property type="evidence" value="ECO:0007669"/>
    <property type="project" value="InterPro"/>
</dbReference>
<evidence type="ECO:0000256" key="6">
    <source>
        <dbReference type="ARBA" id="ARBA00023146"/>
    </source>
</evidence>
<gene>
    <name evidence="7 10" type="primary">gluQ</name>
    <name evidence="10" type="ORF">GMD11_05820</name>
    <name evidence="11" type="ORF">GMD18_05465</name>
</gene>
<dbReference type="InterPro" id="IPR022380">
    <property type="entry name" value="Glu-Q_tRNA(Asp)_Synthase"/>
</dbReference>
<dbReference type="EC" id="6.1.1.-" evidence="7"/>
<dbReference type="InterPro" id="IPR000924">
    <property type="entry name" value="Glu/Gln-tRNA-synth"/>
</dbReference>
<feature type="binding site" evidence="7">
    <location>
        <position position="108"/>
    </location>
    <ligand>
        <name>Zn(2+)</name>
        <dbReference type="ChEBI" id="CHEBI:29105"/>
    </ligand>
</feature>
<accession>A0A7X2XFH4</accession>
<evidence type="ECO:0000313" key="12">
    <source>
        <dbReference type="Proteomes" id="UP000443070"/>
    </source>
</evidence>
<feature type="domain" description="Glutamyl/glutaminyl-tRNA synthetase class Ib catalytic" evidence="9">
    <location>
        <begin position="5"/>
        <end position="278"/>
    </location>
</feature>
<dbReference type="PANTHER" id="PTHR43311">
    <property type="entry name" value="GLUTAMATE--TRNA LIGASE"/>
    <property type="match status" value="1"/>
</dbReference>
<dbReference type="Proteomes" id="UP000484547">
    <property type="component" value="Unassembled WGS sequence"/>
</dbReference>
<dbReference type="RefSeq" id="WP_155163859.1">
    <property type="nucleotide sequence ID" value="NZ_JBKYII010000001.1"/>
</dbReference>
<sequence length="321" mass="35446">MAKAVCGRFAPTPSGRMHLGNVFCALLAWLSAKKQGGTITLRIEDLDKPRCPAGSDMLLEDDLHWLGLEWDTGGSAGGKDAPYYQSRRFDIYAAYFAQLQKLGLTYPCFCNRAELHAAQAPHLSDGRILYAGTCRHLTAEQTAAKARTKDPAQRLRLPDTAVSFIDGHYGPYTQNLAAECGDIILRRSDGVYAYQLAVVVDDALMGITEIVRGCDLLSSTPQQLYLYQLLGFSPPAFIHVPLLMAADGRRLSKRNRDLDLGFLRQHFVSPQPLIGLLAFLAGLLPAPEPVSAKELLPLFNWQKVPHNNIIVSEKLLNLFKL</sequence>
<name>A0A7X2XFH4_9FIRM</name>
<reference evidence="12 13" key="1">
    <citation type="journal article" date="2019" name="Nat. Med.">
        <title>A library of human gut bacterial isolates paired with longitudinal multiomics data enables mechanistic microbiome research.</title>
        <authorList>
            <person name="Poyet M."/>
            <person name="Groussin M."/>
            <person name="Gibbons S.M."/>
            <person name="Avila-Pacheco J."/>
            <person name="Jiang X."/>
            <person name="Kearney S.M."/>
            <person name="Perrotta A.R."/>
            <person name="Berdy B."/>
            <person name="Zhao S."/>
            <person name="Lieberman T.D."/>
            <person name="Swanson P.K."/>
            <person name="Smith M."/>
            <person name="Roesemann S."/>
            <person name="Alexander J.E."/>
            <person name="Rich S.A."/>
            <person name="Livny J."/>
            <person name="Vlamakis H."/>
            <person name="Clish C."/>
            <person name="Bullock K."/>
            <person name="Deik A."/>
            <person name="Scott J."/>
            <person name="Pierce K.A."/>
            <person name="Xavier R.J."/>
            <person name="Alm E.J."/>
        </authorList>
    </citation>
    <scope>NUCLEOTIDE SEQUENCE [LARGE SCALE GENOMIC DNA]</scope>
    <source>
        <strain evidence="10 13">BIOML-A13</strain>
        <strain evidence="11 12">BIOML-A3</strain>
    </source>
</reference>
<feature type="short sequence motif" description="'HIGH' region" evidence="7">
    <location>
        <begin position="11"/>
        <end position="21"/>
    </location>
</feature>
<dbReference type="InterPro" id="IPR020058">
    <property type="entry name" value="Glu/Gln-tRNA-synth_Ib_cat-dom"/>
</dbReference>
<dbReference type="GO" id="GO:0008270">
    <property type="term" value="F:zinc ion binding"/>
    <property type="evidence" value="ECO:0007669"/>
    <property type="project" value="UniProtKB-UniRule"/>
</dbReference>
<keyword evidence="8" id="KW-0648">Protein biosynthesis</keyword>
<keyword evidence="4 7" id="KW-0862">Zinc</keyword>
<proteinExistence type="inferred from homology"/>
<evidence type="ECO:0000313" key="10">
    <source>
        <dbReference type="EMBL" id="MTT75786.1"/>
    </source>
</evidence>
<evidence type="ECO:0000259" key="9">
    <source>
        <dbReference type="Pfam" id="PF00749"/>
    </source>
</evidence>
<keyword evidence="5 7" id="KW-0067">ATP-binding</keyword>
<dbReference type="PANTHER" id="PTHR43311:SF1">
    <property type="entry name" value="GLUTAMYL-Q TRNA(ASP) SYNTHETASE"/>
    <property type="match status" value="1"/>
</dbReference>
<dbReference type="GO" id="GO:0006400">
    <property type="term" value="P:tRNA modification"/>
    <property type="evidence" value="ECO:0007669"/>
    <property type="project" value="InterPro"/>
</dbReference>
<dbReference type="EMBL" id="WNBW01000002">
    <property type="protein sequence ID" value="MTU03848.1"/>
    <property type="molecule type" value="Genomic_DNA"/>
</dbReference>
<dbReference type="NCBIfam" id="NF004315">
    <property type="entry name" value="PRK05710.1-4"/>
    <property type="match status" value="1"/>
</dbReference>
<dbReference type="EMBL" id="WNBM01000002">
    <property type="protein sequence ID" value="MTT75786.1"/>
    <property type="molecule type" value="Genomic_DNA"/>
</dbReference>
<feature type="binding site" evidence="7">
    <location>
        <position position="253"/>
    </location>
    <ligand>
        <name>ATP</name>
        <dbReference type="ChEBI" id="CHEBI:30616"/>
    </ligand>
</feature>
<dbReference type="Gene3D" id="3.40.50.620">
    <property type="entry name" value="HUPs"/>
    <property type="match status" value="1"/>
</dbReference>
<feature type="binding site" evidence="7">
    <location>
        <position position="110"/>
    </location>
    <ligand>
        <name>Zn(2+)</name>
        <dbReference type="ChEBI" id="CHEBI:29105"/>
    </ligand>
</feature>
<keyword evidence="6 7" id="KW-0030">Aminoacyl-tRNA synthetase</keyword>
<feature type="binding site" evidence="7">
    <location>
        <begin position="8"/>
        <end position="12"/>
    </location>
    <ligand>
        <name>L-glutamate</name>
        <dbReference type="ChEBI" id="CHEBI:29985"/>
    </ligand>
</feature>
<protein>
    <recommendedName>
        <fullName evidence="7">Glutamyl-Q tRNA(Asp) synthetase</fullName>
        <shortName evidence="7">Glu-Q-RSs</shortName>
        <ecNumber evidence="7">6.1.1.-</ecNumber>
    </recommendedName>
</protein>
<dbReference type="PRINTS" id="PR00987">
    <property type="entry name" value="TRNASYNTHGLU"/>
</dbReference>
<dbReference type="InterPro" id="IPR014729">
    <property type="entry name" value="Rossmann-like_a/b/a_fold"/>
</dbReference>
<dbReference type="Pfam" id="PF00749">
    <property type="entry name" value="tRNA-synt_1c"/>
    <property type="match status" value="1"/>
</dbReference>
<organism evidence="10 13">
    <name type="scientific">Phascolarctobacterium faecium</name>
    <dbReference type="NCBI Taxonomy" id="33025"/>
    <lineage>
        <taxon>Bacteria</taxon>
        <taxon>Bacillati</taxon>
        <taxon>Bacillota</taxon>
        <taxon>Negativicutes</taxon>
        <taxon>Acidaminococcales</taxon>
        <taxon>Acidaminococcaceae</taxon>
        <taxon>Phascolarctobacterium</taxon>
    </lineage>
</organism>
<dbReference type="GO" id="GO:0005829">
    <property type="term" value="C:cytosol"/>
    <property type="evidence" value="ECO:0007669"/>
    <property type="project" value="TreeGrafter"/>
</dbReference>
<feature type="binding site" evidence="7">
    <location>
        <position position="44"/>
    </location>
    <ligand>
        <name>L-glutamate</name>
        <dbReference type="ChEBI" id="CHEBI:29985"/>
    </ligand>
</feature>
<comment type="similarity">
    <text evidence="7">Belongs to the class-I aminoacyl-tRNA synthetase family. GluQ subfamily.</text>
</comment>
<evidence type="ECO:0000256" key="1">
    <source>
        <dbReference type="ARBA" id="ARBA00022598"/>
    </source>
</evidence>
<evidence type="ECO:0000313" key="11">
    <source>
        <dbReference type="EMBL" id="MTU03848.1"/>
    </source>
</evidence>
<evidence type="ECO:0000256" key="4">
    <source>
        <dbReference type="ARBA" id="ARBA00022833"/>
    </source>
</evidence>
<dbReference type="NCBIfam" id="TIGR03838">
    <property type="entry name" value="queuosine_YadB"/>
    <property type="match status" value="1"/>
</dbReference>